<feature type="domain" description="HTH iclR-type" evidence="4">
    <location>
        <begin position="11"/>
        <end position="74"/>
    </location>
</feature>
<evidence type="ECO:0000256" key="1">
    <source>
        <dbReference type="ARBA" id="ARBA00023015"/>
    </source>
</evidence>
<dbReference type="InterPro" id="IPR011991">
    <property type="entry name" value="ArsR-like_HTH"/>
</dbReference>
<dbReference type="PROSITE" id="PS51078">
    <property type="entry name" value="ICLR_ED"/>
    <property type="match status" value="1"/>
</dbReference>
<dbReference type="InterPro" id="IPR005471">
    <property type="entry name" value="Tscrpt_reg_IclR_N"/>
</dbReference>
<dbReference type="InterPro" id="IPR036390">
    <property type="entry name" value="WH_DNA-bd_sf"/>
</dbReference>
<accession>A0A6L5Y9P8</accession>
<dbReference type="PANTHER" id="PTHR30136:SF24">
    <property type="entry name" value="HTH-TYPE TRANSCRIPTIONAL REPRESSOR ALLR"/>
    <property type="match status" value="1"/>
</dbReference>
<dbReference type="PROSITE" id="PS51077">
    <property type="entry name" value="HTH_ICLR"/>
    <property type="match status" value="1"/>
</dbReference>
<dbReference type="GO" id="GO:0045892">
    <property type="term" value="P:negative regulation of DNA-templated transcription"/>
    <property type="evidence" value="ECO:0007669"/>
    <property type="project" value="TreeGrafter"/>
</dbReference>
<dbReference type="Pfam" id="PF01614">
    <property type="entry name" value="IclR_C"/>
    <property type="match status" value="1"/>
</dbReference>
<dbReference type="PANTHER" id="PTHR30136">
    <property type="entry name" value="HELIX-TURN-HELIX TRANSCRIPTIONAL REGULATOR, ICLR FAMILY"/>
    <property type="match status" value="1"/>
</dbReference>
<organism evidence="6 7">
    <name type="scientific">Pyramidobacter porci</name>
    <dbReference type="NCBI Taxonomy" id="2605789"/>
    <lineage>
        <taxon>Bacteria</taxon>
        <taxon>Thermotogati</taxon>
        <taxon>Synergistota</taxon>
        <taxon>Synergistia</taxon>
        <taxon>Synergistales</taxon>
        <taxon>Dethiosulfovibrionaceae</taxon>
        <taxon>Pyramidobacter</taxon>
    </lineage>
</organism>
<dbReference type="InterPro" id="IPR050707">
    <property type="entry name" value="HTH_MetabolicPath_Reg"/>
</dbReference>
<reference evidence="6 7" key="1">
    <citation type="submission" date="2019-08" db="EMBL/GenBank/DDBJ databases">
        <title>In-depth cultivation of the pig gut microbiome towards novel bacterial diversity and tailored functional studies.</title>
        <authorList>
            <person name="Wylensek D."/>
            <person name="Hitch T.C.A."/>
            <person name="Clavel T."/>
        </authorList>
    </citation>
    <scope>NUCLEOTIDE SEQUENCE [LARGE SCALE GENOMIC DNA]</scope>
    <source>
        <strain evidence="6 7">SM-530-WT-4B</strain>
    </source>
</reference>
<evidence type="ECO:0000256" key="2">
    <source>
        <dbReference type="ARBA" id="ARBA00023125"/>
    </source>
</evidence>
<keyword evidence="2" id="KW-0238">DNA-binding</keyword>
<dbReference type="SMART" id="SM00346">
    <property type="entry name" value="HTH_ICLR"/>
    <property type="match status" value="1"/>
</dbReference>
<dbReference type="FunFam" id="1.10.10.10:FF:000056">
    <property type="entry name" value="IclR family transcriptional regulator"/>
    <property type="match status" value="1"/>
</dbReference>
<dbReference type="SUPFAM" id="SSF55781">
    <property type="entry name" value="GAF domain-like"/>
    <property type="match status" value="1"/>
</dbReference>
<evidence type="ECO:0000256" key="3">
    <source>
        <dbReference type="ARBA" id="ARBA00023163"/>
    </source>
</evidence>
<dbReference type="InterPro" id="IPR036388">
    <property type="entry name" value="WH-like_DNA-bd_sf"/>
</dbReference>
<dbReference type="EMBL" id="VUNH01000002">
    <property type="protein sequence ID" value="MST54835.1"/>
    <property type="molecule type" value="Genomic_DNA"/>
</dbReference>
<protein>
    <submittedName>
        <fullName evidence="6">IclR family transcriptional regulator</fullName>
    </submittedName>
</protein>
<dbReference type="Gene3D" id="3.30.450.40">
    <property type="match status" value="1"/>
</dbReference>
<feature type="domain" description="IclR-ED" evidence="5">
    <location>
        <begin position="75"/>
        <end position="259"/>
    </location>
</feature>
<sequence length="259" mass="29134">MSNEYNYHEALQSVERTFVILELLAKNSQGLYLTEISEESGLSSSTVHRLLRSLISLGYVLNRKENSGKYKLSYKLYELGTKYFAGQTFIRAAFPFLEKLSSSTSRSIFLCVPEMFDVISVARTGNWREKATADLPAFRVPMYACSAGIAILSTYDNDRIKKLWDLSKITPFTPYTINTLEQLYLRVETARERGYDVSKDEYRMGVSNIAAAISPQKKIAVGSIQYVYPSSESGESALKSCPPLIKTAEILKDLYDGSL</sequence>
<keyword evidence="1" id="KW-0805">Transcription regulation</keyword>
<proteinExistence type="predicted"/>
<name>A0A6L5Y9P8_9BACT</name>
<dbReference type="SUPFAM" id="SSF46785">
    <property type="entry name" value="Winged helix' DNA-binding domain"/>
    <property type="match status" value="1"/>
</dbReference>
<dbReference type="GO" id="GO:0003677">
    <property type="term" value="F:DNA binding"/>
    <property type="evidence" value="ECO:0007669"/>
    <property type="project" value="UniProtKB-KW"/>
</dbReference>
<dbReference type="AlphaFoldDB" id="A0A6L5Y9P8"/>
<comment type="caution">
    <text evidence="6">The sequence shown here is derived from an EMBL/GenBank/DDBJ whole genome shotgun (WGS) entry which is preliminary data.</text>
</comment>
<dbReference type="CDD" id="cd00090">
    <property type="entry name" value="HTH_ARSR"/>
    <property type="match status" value="1"/>
</dbReference>
<dbReference type="RefSeq" id="WP_154527956.1">
    <property type="nucleotide sequence ID" value="NZ_JAXDZJ010000168.1"/>
</dbReference>
<evidence type="ECO:0000313" key="6">
    <source>
        <dbReference type="EMBL" id="MST54835.1"/>
    </source>
</evidence>
<dbReference type="GO" id="GO:0003700">
    <property type="term" value="F:DNA-binding transcription factor activity"/>
    <property type="evidence" value="ECO:0007669"/>
    <property type="project" value="TreeGrafter"/>
</dbReference>
<gene>
    <name evidence="6" type="ORF">FYJ74_02050</name>
</gene>
<evidence type="ECO:0000259" key="4">
    <source>
        <dbReference type="PROSITE" id="PS51077"/>
    </source>
</evidence>
<evidence type="ECO:0000259" key="5">
    <source>
        <dbReference type="PROSITE" id="PS51078"/>
    </source>
</evidence>
<evidence type="ECO:0000313" key="7">
    <source>
        <dbReference type="Proteomes" id="UP000473699"/>
    </source>
</evidence>
<keyword evidence="3" id="KW-0804">Transcription</keyword>
<dbReference type="InterPro" id="IPR014757">
    <property type="entry name" value="Tscrpt_reg_IclR_C"/>
</dbReference>
<keyword evidence="7" id="KW-1185">Reference proteome</keyword>
<dbReference type="Proteomes" id="UP000473699">
    <property type="component" value="Unassembled WGS sequence"/>
</dbReference>
<dbReference type="InterPro" id="IPR029016">
    <property type="entry name" value="GAF-like_dom_sf"/>
</dbReference>
<dbReference type="Gene3D" id="1.10.10.10">
    <property type="entry name" value="Winged helix-like DNA-binding domain superfamily/Winged helix DNA-binding domain"/>
    <property type="match status" value="1"/>
</dbReference>
<dbReference type="Pfam" id="PF09339">
    <property type="entry name" value="HTH_IclR"/>
    <property type="match status" value="1"/>
</dbReference>